<comment type="caution">
    <text evidence="3">The sequence shown here is derived from an EMBL/GenBank/DDBJ whole genome shotgun (WGS) entry which is preliminary data.</text>
</comment>
<dbReference type="InterPro" id="IPR003961">
    <property type="entry name" value="FN3_dom"/>
</dbReference>
<keyword evidence="1" id="KW-0175">Coiled coil</keyword>
<feature type="coiled-coil region" evidence="1">
    <location>
        <begin position="154"/>
        <end position="215"/>
    </location>
</feature>
<evidence type="ECO:0000256" key="2">
    <source>
        <dbReference type="SAM" id="SignalP"/>
    </source>
</evidence>
<dbReference type="Proteomes" id="UP000446866">
    <property type="component" value="Unassembled WGS sequence"/>
</dbReference>
<feature type="chain" id="PRO_5039350399" evidence="2">
    <location>
        <begin position="24"/>
        <end position="897"/>
    </location>
</feature>
<organism evidence="3 4">
    <name type="scientific">Anaerotruncus colihominis</name>
    <dbReference type="NCBI Taxonomy" id="169435"/>
    <lineage>
        <taxon>Bacteria</taxon>
        <taxon>Bacillati</taxon>
        <taxon>Bacillota</taxon>
        <taxon>Clostridia</taxon>
        <taxon>Eubacteriales</taxon>
        <taxon>Oscillospiraceae</taxon>
        <taxon>Anaerotruncus</taxon>
    </lineage>
</organism>
<evidence type="ECO:0000313" key="4">
    <source>
        <dbReference type="Proteomes" id="UP000446866"/>
    </source>
</evidence>
<proteinExistence type="predicted"/>
<feature type="signal peptide" evidence="2">
    <location>
        <begin position="1"/>
        <end position="23"/>
    </location>
</feature>
<evidence type="ECO:0000313" key="3">
    <source>
        <dbReference type="EMBL" id="NBH63022.1"/>
    </source>
</evidence>
<dbReference type="CDD" id="cd00063">
    <property type="entry name" value="FN3"/>
    <property type="match status" value="1"/>
</dbReference>
<dbReference type="EMBL" id="QXWK01000055">
    <property type="protein sequence ID" value="NBH63022.1"/>
    <property type="molecule type" value="Genomic_DNA"/>
</dbReference>
<protein>
    <submittedName>
        <fullName evidence="3">Fibronectin type III domain-containing protein</fullName>
    </submittedName>
</protein>
<dbReference type="RefSeq" id="WP_160203297.1">
    <property type="nucleotide sequence ID" value="NZ_QXWK01000055.1"/>
</dbReference>
<keyword evidence="4" id="KW-1185">Reference proteome</keyword>
<feature type="non-terminal residue" evidence="3">
    <location>
        <position position="897"/>
    </location>
</feature>
<gene>
    <name evidence="3" type="ORF">D0435_15380</name>
</gene>
<dbReference type="AlphaFoldDB" id="A0A845QLB2"/>
<keyword evidence="2" id="KW-0732">Signal</keyword>
<feature type="non-terminal residue" evidence="3">
    <location>
        <position position="1"/>
    </location>
</feature>
<reference evidence="3 4" key="1">
    <citation type="submission" date="2018-08" db="EMBL/GenBank/DDBJ databases">
        <title>Murine metabolic-syndrome-specific gut microbial biobank.</title>
        <authorList>
            <person name="Liu C."/>
        </authorList>
    </citation>
    <scope>NUCLEOTIDE SEQUENCE [LARGE SCALE GENOMIC DNA]</scope>
    <source>
        <strain evidence="3 4">28</strain>
    </source>
</reference>
<sequence>ILKMKKFLTVLLALSVVFTYSFSAVGTVFAVTDEGTFNGNVNQAQAQVTETLNSSYNNVVKNITAAEYDTGYTASKAAWTAAAQLIKDKQLAAITARTNEIKGKYADLQDLTVNEIVALYSEAKGDDTKNDFASDAPVLVQGDLNDALYADVKVKDAVARADFAEKKAEALNAVDKINLSIYSTTVDKVTKKSGYDLAKEKIAEIKKEINAVTIAANADVSAVKTALGEIGATETVTYNTATGEYGTETATVDAGALKDVVKIVDSTDANVVIGYKLANALNYLTTAKEEADATTLAAKKAAYLSRVNANAAQYLASNATATGDTAAKVKAEKDAYVAGMTAIINAVTTDAELSAIATSTDTIAVPTTDFFYTANAVKISDLETVAAKYKAYKDADGNTVKDADAIDKIVADAKVAAYKTNAAWSGYDAAEAEIKSDATNAAAAVSKEVIELEKADIEKGRAEALAEGYYAPEEAKVNALFDKLIAAVDAAKTATEVQDVYTNNNAVVGLDEIYTKEDLLDEIKAMAGFTTNKTALEAYKTMLNAGFTSADAGYRDFTAYDDNFFADLYASNGARTTEKVAALLNTAKAVLDAAKTKGQIAADKKAVEDKIAALPATITTANAAAVTAAFDAAVAYNKDANKTMDNTDIANIATLKLAISALAKAEKKEITDAIAKLPANVTSADKENIKTLVAKEKAFNEKCDTGKIYEGVTRFTDAEITTLTDKLVTIRGQELAAVKKAIDAIPFNVTEAHKALVETARALYDAYVAEYTDYTAPAPSGGYNQNAAKDIPDAKFKELADAEATLAALEKDAVEKIIKAVESFKIKVTTKRYTGSKMRINWTTTGDESAIDGYRVYYSTKKSNSGYKYLTKTTKKYINHTSIKKNVKKGTRVYYRV</sequence>
<name>A0A845QLB2_9FIRM</name>
<accession>A0A845QLB2</accession>
<evidence type="ECO:0000256" key="1">
    <source>
        <dbReference type="SAM" id="Coils"/>
    </source>
</evidence>